<organism evidence="1 2">
    <name type="scientific">Paramecium octaurelia</name>
    <dbReference type="NCBI Taxonomy" id="43137"/>
    <lineage>
        <taxon>Eukaryota</taxon>
        <taxon>Sar</taxon>
        <taxon>Alveolata</taxon>
        <taxon>Ciliophora</taxon>
        <taxon>Intramacronucleata</taxon>
        <taxon>Oligohymenophorea</taxon>
        <taxon>Peniculida</taxon>
        <taxon>Parameciidae</taxon>
        <taxon>Paramecium</taxon>
    </lineage>
</organism>
<protein>
    <submittedName>
        <fullName evidence="1">Uncharacterized protein</fullName>
    </submittedName>
</protein>
<dbReference type="EMBL" id="CAJJDP010000049">
    <property type="protein sequence ID" value="CAD8166848.1"/>
    <property type="molecule type" value="Genomic_DNA"/>
</dbReference>
<comment type="caution">
    <text evidence="1">The sequence shown here is derived from an EMBL/GenBank/DDBJ whole genome shotgun (WGS) entry which is preliminary data.</text>
</comment>
<evidence type="ECO:0000313" key="1">
    <source>
        <dbReference type="EMBL" id="CAD8166848.1"/>
    </source>
</evidence>
<dbReference type="AlphaFoldDB" id="A0A8S1UNS5"/>
<keyword evidence="2" id="KW-1185">Reference proteome</keyword>
<dbReference type="Proteomes" id="UP000683925">
    <property type="component" value="Unassembled WGS sequence"/>
</dbReference>
<gene>
    <name evidence="1" type="ORF">POCTA_138.1.T0490071</name>
</gene>
<proteinExistence type="predicted"/>
<sequence length="212" mass="25720">MHEFQQAQFLMNTKPFSQAHNLHLRQIQILKPHDHLAKDLLYCIKMVQKSDQNYKMIFFIQLDPLGNILQYLQTIFITIQLLNQIYLLNMRLNLQEMCCHMNSKVLKLSCVINKTKYNYALLSSPYTKEELISIIEYSEVNLIKDCLQRWRIIISRLHHFEIDWLLARPQSRIIQRQLWNTALQTYYIEIYRKKVQNNKFIIIDEFRMIKQI</sequence>
<reference evidence="1" key="1">
    <citation type="submission" date="2021-01" db="EMBL/GenBank/DDBJ databases">
        <authorList>
            <consortium name="Genoscope - CEA"/>
            <person name="William W."/>
        </authorList>
    </citation>
    <scope>NUCLEOTIDE SEQUENCE</scope>
</reference>
<evidence type="ECO:0000313" key="2">
    <source>
        <dbReference type="Proteomes" id="UP000683925"/>
    </source>
</evidence>
<accession>A0A8S1UNS5</accession>
<name>A0A8S1UNS5_PAROT</name>